<proteinExistence type="predicted"/>
<reference evidence="2" key="1">
    <citation type="journal article" date="2021" name="Proc. Natl. Acad. Sci. U.S.A.">
        <title>A Catalog of Tens of Thousands of Viruses from Human Metagenomes Reveals Hidden Associations with Chronic Diseases.</title>
        <authorList>
            <person name="Tisza M.J."/>
            <person name="Buck C.B."/>
        </authorList>
    </citation>
    <scope>NUCLEOTIDE SEQUENCE</scope>
    <source>
        <strain evidence="2">CtaaA4</strain>
    </source>
</reference>
<accession>A0A8S5N4D1</accession>
<dbReference type="EMBL" id="BK015059">
    <property type="protein sequence ID" value="DAD89320.1"/>
    <property type="molecule type" value="Genomic_DNA"/>
</dbReference>
<sequence>MLTTNLRDPNKNASRQIRFSKLTAVFRLNTPTTFTGTLDPTSAAFFDRIAPGWGIIGRDDQVAFGGDLTKIHRKNDRGIPEWELTGVGDLQVVADRLTYPNPQKSENEQDVSHYKYTGIASRAVHALLEANLGAHALPPRRALGAQIRSIDGGSQVSVETRLKNLLTECQTICSTGGVVLEAYPQPKGYLIVVRPPTIRTKSVVFTQQGGEVLGWELTNNAPTATTVVVGGQGEGASRTLETRTRPNDWGRRIEVFKDRRDTDEAADLEKAANEELDKGQATQTLKLEFRETPRLQFGRNFQLGDTVTAVLATGLRAELPVTQAKVEWDGYQNRTVSLTLGPEEESLQDARLRNLYRDISHITTI</sequence>
<organism evidence="2">
    <name type="scientific">Siphoviridae sp. ctaaA4</name>
    <dbReference type="NCBI Taxonomy" id="2826388"/>
    <lineage>
        <taxon>Viruses</taxon>
        <taxon>Duplodnaviria</taxon>
        <taxon>Heunggongvirae</taxon>
        <taxon>Uroviricota</taxon>
        <taxon>Caudoviricetes</taxon>
    </lineage>
</organism>
<feature type="domain" description="Gp28/Gp37-like" evidence="1">
    <location>
        <begin position="7"/>
        <end position="341"/>
    </location>
</feature>
<evidence type="ECO:0000259" key="1">
    <source>
        <dbReference type="Pfam" id="PF14594"/>
    </source>
</evidence>
<name>A0A8S5N4D1_9CAUD</name>
<evidence type="ECO:0000313" key="2">
    <source>
        <dbReference type="EMBL" id="DAD89320.1"/>
    </source>
</evidence>
<protein>
    <recommendedName>
        <fullName evidence="1">Gp28/Gp37-like domain-containing protein</fullName>
    </recommendedName>
</protein>
<dbReference type="Pfam" id="PF14594">
    <property type="entry name" value="Sipho_Gp37"/>
    <property type="match status" value="1"/>
</dbReference>
<dbReference type="InterPro" id="IPR029432">
    <property type="entry name" value="Gp28/Gp37-like_dom"/>
</dbReference>